<name>A0A8J6NYR1_9BACT</name>
<dbReference type="Pfam" id="PF08901">
    <property type="entry name" value="DUF1847"/>
    <property type="match status" value="1"/>
</dbReference>
<reference evidence="1 2" key="1">
    <citation type="submission" date="2020-08" db="EMBL/GenBank/DDBJ databases">
        <title>Bridging the membrane lipid divide: bacteria of the FCB group superphylum have the potential to synthesize archaeal ether lipids.</title>
        <authorList>
            <person name="Villanueva L."/>
            <person name="Von Meijenfeldt F.A.B."/>
            <person name="Westbye A.B."/>
            <person name="Yadav S."/>
            <person name="Hopmans E.C."/>
            <person name="Dutilh B.E."/>
            <person name="Sinninghe Damste J.S."/>
        </authorList>
    </citation>
    <scope>NUCLEOTIDE SEQUENCE [LARGE SCALE GENOMIC DNA]</scope>
    <source>
        <strain evidence="1">NIOZ-UU17</strain>
    </source>
</reference>
<dbReference type="Proteomes" id="UP000605201">
    <property type="component" value="Unassembled WGS sequence"/>
</dbReference>
<organism evidence="1 2">
    <name type="scientific">Candidatus Desulfatibia vada</name>
    <dbReference type="NCBI Taxonomy" id="2841696"/>
    <lineage>
        <taxon>Bacteria</taxon>
        <taxon>Pseudomonadati</taxon>
        <taxon>Thermodesulfobacteriota</taxon>
        <taxon>Desulfobacteria</taxon>
        <taxon>Desulfobacterales</taxon>
        <taxon>Desulfobacterales incertae sedis</taxon>
        <taxon>Candidatus Desulfatibia</taxon>
    </lineage>
</organism>
<dbReference type="InterPro" id="IPR014997">
    <property type="entry name" value="DUF1847"/>
</dbReference>
<proteinExistence type="predicted"/>
<dbReference type="AlphaFoldDB" id="A0A8J6NYR1"/>
<evidence type="ECO:0000313" key="2">
    <source>
        <dbReference type="Proteomes" id="UP000605201"/>
    </source>
</evidence>
<gene>
    <name evidence="1" type="ORF">H8D96_03630</name>
</gene>
<evidence type="ECO:0000313" key="1">
    <source>
        <dbReference type="EMBL" id="MBC8430991.1"/>
    </source>
</evidence>
<comment type="caution">
    <text evidence="1">The sequence shown here is derived from an EMBL/GenBank/DDBJ whole genome shotgun (WGS) entry which is preliminary data.</text>
</comment>
<accession>A0A8J6NYR1</accession>
<sequence>MHNETPNCAQCPYKSSDRICRTEDGKSPDFCPTRNMPELVEQSLKEYNNTPGICEFTKQASIQEADGYMNRDLGYEHVRASKTRIEEIMGFAEKMNYKRLGMAFCIGLRKEAKVVEKLFSSKGFDVVSAVCKVGRISKEHIGVGKDQQIAPDTTEAMCNPVLQAMILNKGKTDFNVLLGLCVGHDSLFFKYTEAPCTVLAVKDRLLGHNPLAAVYNVDSYYRCLK</sequence>
<dbReference type="EMBL" id="JACNIG010000099">
    <property type="protein sequence ID" value="MBC8430991.1"/>
    <property type="molecule type" value="Genomic_DNA"/>
</dbReference>
<protein>
    <submittedName>
        <fullName evidence="1">DUF1847 domain-containing protein</fullName>
    </submittedName>
</protein>